<keyword evidence="2" id="KW-1185">Reference proteome</keyword>
<evidence type="ECO:0008006" key="3">
    <source>
        <dbReference type="Google" id="ProtNLM"/>
    </source>
</evidence>
<sequence length="450" mass="50127">MEDQQKLPTLPYELVTQIGSNLCSVEELNSLRALSQLTQTCRALRVTFQPLLFQSYSHYSQPVSRLVAFLRTIVSRPDLAAAVTTLIFWDPLSSTSLNSIDKLFIETCIRNIGLSPPAGDWHIEGSNRHIPIEAVLAYTPNIESLTIPVNEDWALDLLLAFAGASPKMEFPRLRYLSIYYYYISGDHWAINYGQIQPLLEASPHVEHLALPTLEGFWEDSGNARIPPLKSVTTLDLGESSSGMFFITSIIRACGPLRKFSLCWIRSSGYDESHEDWNTLEVWDALALVKDTIEEIIFEPTTEIPLGTPTLKSVSSLSGFTKLRTLKVDGRCLQGMLQAWTLKTGSSDMDDFVRQLFPSGLHTLAIWSPGSHLIPALLALAKARSNGVYTDLVSVEVGASPVFKHWLPRPEWSSNEAELRGRFGAAGMELKMEIPYVPPEFLNLALQMGLA</sequence>
<dbReference type="EMBL" id="JBFXLU010000071">
    <property type="protein sequence ID" value="KAL2845482.1"/>
    <property type="molecule type" value="Genomic_DNA"/>
</dbReference>
<protein>
    <recommendedName>
        <fullName evidence="3">F-box domain-containing protein</fullName>
    </recommendedName>
</protein>
<dbReference type="SUPFAM" id="SSF52047">
    <property type="entry name" value="RNI-like"/>
    <property type="match status" value="1"/>
</dbReference>
<organism evidence="1 2">
    <name type="scientific">Aspergillus pseudoustus</name>
    <dbReference type="NCBI Taxonomy" id="1810923"/>
    <lineage>
        <taxon>Eukaryota</taxon>
        <taxon>Fungi</taxon>
        <taxon>Dikarya</taxon>
        <taxon>Ascomycota</taxon>
        <taxon>Pezizomycotina</taxon>
        <taxon>Eurotiomycetes</taxon>
        <taxon>Eurotiomycetidae</taxon>
        <taxon>Eurotiales</taxon>
        <taxon>Aspergillaceae</taxon>
        <taxon>Aspergillus</taxon>
        <taxon>Aspergillus subgen. Nidulantes</taxon>
    </lineage>
</organism>
<dbReference type="Proteomes" id="UP001610446">
    <property type="component" value="Unassembled WGS sequence"/>
</dbReference>
<comment type="caution">
    <text evidence="1">The sequence shown here is derived from an EMBL/GenBank/DDBJ whole genome shotgun (WGS) entry which is preliminary data.</text>
</comment>
<proteinExistence type="predicted"/>
<name>A0ABR4JZH7_9EURO</name>
<gene>
    <name evidence="1" type="ORF">BJY01DRAFT_247637</name>
</gene>
<reference evidence="1 2" key="1">
    <citation type="submission" date="2024-07" db="EMBL/GenBank/DDBJ databases">
        <title>Section-level genome sequencing and comparative genomics of Aspergillus sections Usti and Cavernicolus.</title>
        <authorList>
            <consortium name="Lawrence Berkeley National Laboratory"/>
            <person name="Nybo J.L."/>
            <person name="Vesth T.C."/>
            <person name="Theobald S."/>
            <person name="Frisvad J.C."/>
            <person name="Larsen T.O."/>
            <person name="Kjaerboelling I."/>
            <person name="Rothschild-Mancinelli K."/>
            <person name="Lyhne E.K."/>
            <person name="Kogle M.E."/>
            <person name="Barry K."/>
            <person name="Clum A."/>
            <person name="Na H."/>
            <person name="Ledsgaard L."/>
            <person name="Lin J."/>
            <person name="Lipzen A."/>
            <person name="Kuo A."/>
            <person name="Riley R."/>
            <person name="Mondo S."/>
            <person name="Labutti K."/>
            <person name="Haridas S."/>
            <person name="Pangalinan J."/>
            <person name="Salamov A.A."/>
            <person name="Simmons B.A."/>
            <person name="Magnuson J.K."/>
            <person name="Chen J."/>
            <person name="Drula E."/>
            <person name="Henrissat B."/>
            <person name="Wiebenga A."/>
            <person name="Lubbers R.J."/>
            <person name="Gomes A.C."/>
            <person name="Makela M.R."/>
            <person name="Stajich J."/>
            <person name="Grigoriev I.V."/>
            <person name="Mortensen U.H."/>
            <person name="De Vries R.P."/>
            <person name="Baker S.E."/>
            <person name="Andersen M.R."/>
        </authorList>
    </citation>
    <scope>NUCLEOTIDE SEQUENCE [LARGE SCALE GENOMIC DNA]</scope>
    <source>
        <strain evidence="1 2">CBS 123904</strain>
    </source>
</reference>
<evidence type="ECO:0000313" key="1">
    <source>
        <dbReference type="EMBL" id="KAL2845482.1"/>
    </source>
</evidence>
<evidence type="ECO:0000313" key="2">
    <source>
        <dbReference type="Proteomes" id="UP001610446"/>
    </source>
</evidence>
<accession>A0ABR4JZH7</accession>